<dbReference type="InterPro" id="IPR036890">
    <property type="entry name" value="HATPase_C_sf"/>
</dbReference>
<evidence type="ECO:0000313" key="4">
    <source>
        <dbReference type="Proteomes" id="UP001501666"/>
    </source>
</evidence>
<keyword evidence="4" id="KW-1185">Reference proteome</keyword>
<feature type="domain" description="Histidine kinase/HSP90-like ATPase" evidence="2">
    <location>
        <begin position="30"/>
        <end position="138"/>
    </location>
</feature>
<gene>
    <name evidence="3" type="ORF">GCM10010412_066890</name>
</gene>
<dbReference type="InterPro" id="IPR050267">
    <property type="entry name" value="Anti-sigma-factor_SerPK"/>
</dbReference>
<accession>A0ABN3SP92</accession>
<dbReference type="Gene3D" id="3.30.565.10">
    <property type="entry name" value="Histidine kinase-like ATPase, C-terminal domain"/>
    <property type="match status" value="1"/>
</dbReference>
<dbReference type="PANTHER" id="PTHR35526:SF3">
    <property type="entry name" value="ANTI-SIGMA-F FACTOR RSBW"/>
    <property type="match status" value="1"/>
</dbReference>
<dbReference type="CDD" id="cd16936">
    <property type="entry name" value="HATPase_RsbW-like"/>
    <property type="match status" value="1"/>
</dbReference>
<protein>
    <recommendedName>
        <fullName evidence="2">Histidine kinase/HSP90-like ATPase domain-containing protein</fullName>
    </recommendedName>
</protein>
<reference evidence="3 4" key="1">
    <citation type="journal article" date="2019" name="Int. J. Syst. Evol. Microbiol.">
        <title>The Global Catalogue of Microorganisms (GCM) 10K type strain sequencing project: providing services to taxonomists for standard genome sequencing and annotation.</title>
        <authorList>
            <consortium name="The Broad Institute Genomics Platform"/>
            <consortium name="The Broad Institute Genome Sequencing Center for Infectious Disease"/>
            <person name="Wu L."/>
            <person name="Ma J."/>
        </authorList>
    </citation>
    <scope>NUCLEOTIDE SEQUENCE [LARGE SCALE GENOMIC DNA]</scope>
    <source>
        <strain evidence="3 4">JCM 6835</strain>
    </source>
</reference>
<dbReference type="Pfam" id="PF13581">
    <property type="entry name" value="HATPase_c_2"/>
    <property type="match status" value="1"/>
</dbReference>
<sequence>MFYSLRADQRGKGLIVMREQRAGSWPITDDLPAQREQVHRHAARAGLRGQRLDDLVLAFSEAASNVLEHAHGRGSVTVWHSLTDVVVEVTDHLGRLSPGHRPRPPLHARSGYGLWLMGRLCDELVIAQGVGRSSVRLRMRTGDDADLRR</sequence>
<name>A0ABN3SP92_9ACTN</name>
<evidence type="ECO:0000259" key="2">
    <source>
        <dbReference type="Pfam" id="PF13581"/>
    </source>
</evidence>
<keyword evidence="1" id="KW-0808">Transferase</keyword>
<dbReference type="SUPFAM" id="SSF55874">
    <property type="entry name" value="ATPase domain of HSP90 chaperone/DNA topoisomerase II/histidine kinase"/>
    <property type="match status" value="1"/>
</dbReference>
<comment type="caution">
    <text evidence="3">The sequence shown here is derived from an EMBL/GenBank/DDBJ whole genome shotgun (WGS) entry which is preliminary data.</text>
</comment>
<keyword evidence="1" id="KW-0418">Kinase</keyword>
<evidence type="ECO:0000313" key="3">
    <source>
        <dbReference type="EMBL" id="GAA2681910.1"/>
    </source>
</evidence>
<dbReference type="InterPro" id="IPR003594">
    <property type="entry name" value="HATPase_dom"/>
</dbReference>
<keyword evidence="1" id="KW-0723">Serine/threonine-protein kinase</keyword>
<dbReference type="PANTHER" id="PTHR35526">
    <property type="entry name" value="ANTI-SIGMA-F FACTOR RSBW-RELATED"/>
    <property type="match status" value="1"/>
</dbReference>
<proteinExistence type="predicted"/>
<dbReference type="Proteomes" id="UP001501666">
    <property type="component" value="Unassembled WGS sequence"/>
</dbReference>
<evidence type="ECO:0000256" key="1">
    <source>
        <dbReference type="ARBA" id="ARBA00022527"/>
    </source>
</evidence>
<organism evidence="3 4">
    <name type="scientific">Nonomuraea recticatena</name>
    <dbReference type="NCBI Taxonomy" id="46178"/>
    <lineage>
        <taxon>Bacteria</taxon>
        <taxon>Bacillati</taxon>
        <taxon>Actinomycetota</taxon>
        <taxon>Actinomycetes</taxon>
        <taxon>Streptosporangiales</taxon>
        <taxon>Streptosporangiaceae</taxon>
        <taxon>Nonomuraea</taxon>
    </lineage>
</organism>
<dbReference type="EMBL" id="BAAATE010000022">
    <property type="protein sequence ID" value="GAA2681910.1"/>
    <property type="molecule type" value="Genomic_DNA"/>
</dbReference>